<evidence type="ECO:0000313" key="3">
    <source>
        <dbReference type="Proteomes" id="UP000683000"/>
    </source>
</evidence>
<feature type="region of interest" description="Disordered" evidence="1">
    <location>
        <begin position="147"/>
        <end position="171"/>
    </location>
</feature>
<gene>
    <name evidence="2" type="ORF">JVT61DRAFT_10123</name>
</gene>
<organism evidence="2 3">
    <name type="scientific">Boletus reticuloceps</name>
    <dbReference type="NCBI Taxonomy" id="495285"/>
    <lineage>
        <taxon>Eukaryota</taxon>
        <taxon>Fungi</taxon>
        <taxon>Dikarya</taxon>
        <taxon>Basidiomycota</taxon>
        <taxon>Agaricomycotina</taxon>
        <taxon>Agaricomycetes</taxon>
        <taxon>Agaricomycetidae</taxon>
        <taxon>Boletales</taxon>
        <taxon>Boletineae</taxon>
        <taxon>Boletaceae</taxon>
        <taxon>Boletoideae</taxon>
        <taxon>Boletus</taxon>
    </lineage>
</organism>
<evidence type="ECO:0000256" key="1">
    <source>
        <dbReference type="SAM" id="MobiDB-lite"/>
    </source>
</evidence>
<dbReference type="OrthoDB" id="27601at2759"/>
<comment type="caution">
    <text evidence="2">The sequence shown here is derived from an EMBL/GenBank/DDBJ whole genome shotgun (WGS) entry which is preliminary data.</text>
</comment>
<proteinExistence type="predicted"/>
<sequence length="206" mass="22082">MQPDVVFALTDTPFTPPPYSQKRVTKSIERSTAWVADILQPMPGDAGASEPHTPRLSRHPLNVLVHMAGGTSLPAREAFAHGLRDRLHGPEADAVKPLRCLDDGITGYVFDLAVLRGIKPSPNTSQHQSLPDDLLQLERPEMLQHPESIAEASTPRNAGGSRSDGVGRLVHQRAIRPAGYHVHAQGVARGALGAETASRDGNTIAP</sequence>
<dbReference type="Gene3D" id="3.20.20.105">
    <property type="entry name" value="Queuine tRNA-ribosyltransferase-like"/>
    <property type="match status" value="1"/>
</dbReference>
<name>A0A8I2YUH5_9AGAM</name>
<evidence type="ECO:0000313" key="2">
    <source>
        <dbReference type="EMBL" id="KAG6379614.1"/>
    </source>
</evidence>
<dbReference type="AlphaFoldDB" id="A0A8I2YUH5"/>
<reference evidence="2" key="1">
    <citation type="submission" date="2021-03" db="EMBL/GenBank/DDBJ databases">
        <title>Evolutionary innovations through gain and loss of genes in the ectomycorrhizal Boletales.</title>
        <authorList>
            <person name="Wu G."/>
            <person name="Miyauchi S."/>
            <person name="Morin E."/>
            <person name="Yang Z.-L."/>
            <person name="Xu J."/>
            <person name="Martin F.M."/>
        </authorList>
    </citation>
    <scope>NUCLEOTIDE SEQUENCE</scope>
    <source>
        <strain evidence="2">BR01</strain>
    </source>
</reference>
<dbReference type="InterPro" id="IPR036511">
    <property type="entry name" value="TGT-like_sf"/>
</dbReference>
<keyword evidence="3" id="KW-1185">Reference proteome</keyword>
<protein>
    <submittedName>
        <fullName evidence="2">Uncharacterized protein</fullName>
    </submittedName>
</protein>
<dbReference type="EMBL" id="JAGFBS010000004">
    <property type="protein sequence ID" value="KAG6379614.1"/>
    <property type="molecule type" value="Genomic_DNA"/>
</dbReference>
<dbReference type="GO" id="GO:0006400">
    <property type="term" value="P:tRNA modification"/>
    <property type="evidence" value="ECO:0007669"/>
    <property type="project" value="InterPro"/>
</dbReference>
<accession>A0A8I2YUH5</accession>
<dbReference type="Proteomes" id="UP000683000">
    <property type="component" value="Unassembled WGS sequence"/>
</dbReference>